<evidence type="ECO:0000313" key="4">
    <source>
        <dbReference type="Proteomes" id="UP000641803"/>
    </source>
</evidence>
<feature type="region of interest" description="Disordered" evidence="1">
    <location>
        <begin position="229"/>
        <end position="254"/>
    </location>
</feature>
<dbReference type="GO" id="GO:0004180">
    <property type="term" value="F:carboxypeptidase activity"/>
    <property type="evidence" value="ECO:0007669"/>
    <property type="project" value="UniProtKB-KW"/>
</dbReference>
<feature type="compositionally biased region" description="Low complexity" evidence="1">
    <location>
        <begin position="142"/>
        <end position="161"/>
    </location>
</feature>
<dbReference type="EMBL" id="JACSQQ010000011">
    <property type="protein sequence ID" value="MBD7950419.1"/>
    <property type="molecule type" value="Genomic_DNA"/>
</dbReference>
<protein>
    <submittedName>
        <fullName evidence="3">D-alanyl-D-alanine carboxypeptidase family protein</fullName>
    </submittedName>
</protein>
<dbReference type="SUPFAM" id="SSF55166">
    <property type="entry name" value="Hedgehog/DD-peptidase"/>
    <property type="match status" value="1"/>
</dbReference>
<feature type="compositionally biased region" description="Polar residues" evidence="1">
    <location>
        <begin position="301"/>
        <end position="314"/>
    </location>
</feature>
<keyword evidence="3" id="KW-0378">Hydrolase</keyword>
<dbReference type="Proteomes" id="UP000641803">
    <property type="component" value="Unassembled WGS sequence"/>
</dbReference>
<reference evidence="3 4" key="1">
    <citation type="submission" date="2020-08" db="EMBL/GenBank/DDBJ databases">
        <title>A Genomic Blueprint of the Chicken Gut Microbiome.</title>
        <authorList>
            <person name="Gilroy R."/>
            <person name="Ravi A."/>
            <person name="Getino M."/>
            <person name="Pursley I."/>
            <person name="Horton D.L."/>
            <person name="Alikhan N.-F."/>
            <person name="Baker D."/>
            <person name="Gharbi K."/>
            <person name="Hall N."/>
            <person name="Watson M."/>
            <person name="Adriaenssens E.M."/>
            <person name="Foster-Nyarko E."/>
            <person name="Jarju S."/>
            <person name="Secka A."/>
            <person name="Antonio M."/>
            <person name="Oren A."/>
            <person name="Chaudhuri R."/>
            <person name="La Ragione R.M."/>
            <person name="Hildebrand F."/>
            <person name="Pallen M.J."/>
        </authorList>
    </citation>
    <scope>NUCLEOTIDE SEQUENCE [LARGE SCALE GENOMIC DNA]</scope>
    <source>
        <strain evidence="3 4">Sa4CUA1</strain>
    </source>
</reference>
<sequence length="523" mass="53730">METSAPVQQRPHGAAPTPTRRQRQAELRARELAAAGLEGRPHVDHLQVEHRHTSSSRPATFAVPQTAARPAPFPVPTAATPVTSPAPQVVAPAAAVAAAPRTSPFPPTGILRAAPEPAAPLRTPSGEIPVVLVPAPTPLRSTPTPVVTTAADAPAAPTTDPTFPPLSRRERKSGGPATGSTPVAPATPARGTLFGSRLVARAATGAAFVGALACVPMIIPGTASGDLAPGGQQADLADDEGGNTTTLAGQADATQDDMIAKAEALLARAEASSASTHELETARAELAALKDQILAERSEGSQRASRSNERTSLADSAEVADTTVTQDEGAASGPLTTADLGQAMNNVAMQLNDFGETSQSVVTPAPATPAELAAERRTRAATLLDQCGSANFSNGKIPASALTSLSFAPSQSLRCDAAAMLEELSAAYAQRFGTSIPLTDTYRSYSEQVSTRAAKPGLAAVPGTSNHGWGLAIDLAAPASSPGSAQYKWLRSNAPLYGWDNPAWARPNGSKPEPWHFEYAAGW</sequence>
<dbReference type="InterPro" id="IPR003709">
    <property type="entry name" value="VanY-like_core_dom"/>
</dbReference>
<organism evidence="3 4">
    <name type="scientific">Oerskovia rustica</name>
    <dbReference type="NCBI Taxonomy" id="2762237"/>
    <lineage>
        <taxon>Bacteria</taxon>
        <taxon>Bacillati</taxon>
        <taxon>Actinomycetota</taxon>
        <taxon>Actinomycetes</taxon>
        <taxon>Micrococcales</taxon>
        <taxon>Cellulomonadaceae</taxon>
        <taxon>Oerskovia</taxon>
    </lineage>
</organism>
<feature type="domain" description="D-alanyl-D-alanine carboxypeptidase-like core" evidence="2">
    <location>
        <begin position="412"/>
        <end position="520"/>
    </location>
</feature>
<dbReference type="CDD" id="cd14814">
    <property type="entry name" value="Peptidase_M15"/>
    <property type="match status" value="1"/>
</dbReference>
<dbReference type="Pfam" id="PF02557">
    <property type="entry name" value="VanY"/>
    <property type="match status" value="1"/>
</dbReference>
<gene>
    <name evidence="3" type="ORF">H9652_08360</name>
</gene>
<proteinExistence type="predicted"/>
<evidence type="ECO:0000259" key="2">
    <source>
        <dbReference type="Pfam" id="PF02557"/>
    </source>
</evidence>
<keyword evidence="4" id="KW-1185">Reference proteome</keyword>
<dbReference type="Gene3D" id="3.30.1380.10">
    <property type="match status" value="1"/>
</dbReference>
<accession>A0ABR8RRJ7</accession>
<feature type="region of interest" description="Disordered" evidence="1">
    <location>
        <begin position="1"/>
        <end position="26"/>
    </location>
</feature>
<keyword evidence="3" id="KW-0121">Carboxypeptidase</keyword>
<comment type="caution">
    <text evidence="3">The sequence shown here is derived from an EMBL/GenBank/DDBJ whole genome shotgun (WGS) entry which is preliminary data.</text>
</comment>
<feature type="region of interest" description="Disordered" evidence="1">
    <location>
        <begin position="296"/>
        <end position="337"/>
    </location>
</feature>
<keyword evidence="3" id="KW-0645">Protease</keyword>
<name>A0ABR8RRJ7_9CELL</name>
<dbReference type="InterPro" id="IPR009045">
    <property type="entry name" value="Zn_M74/Hedgehog-like"/>
</dbReference>
<dbReference type="RefSeq" id="WP_191795844.1">
    <property type="nucleotide sequence ID" value="NZ_JACSQQ010000011.1"/>
</dbReference>
<evidence type="ECO:0000256" key="1">
    <source>
        <dbReference type="SAM" id="MobiDB-lite"/>
    </source>
</evidence>
<evidence type="ECO:0000313" key="3">
    <source>
        <dbReference type="EMBL" id="MBD7950419.1"/>
    </source>
</evidence>
<feature type="region of interest" description="Disordered" evidence="1">
    <location>
        <begin position="136"/>
        <end position="190"/>
    </location>
</feature>